<dbReference type="PATRIC" id="fig|28229.4.peg.301"/>
<dbReference type="OrthoDB" id="6298102at2"/>
<protein>
    <recommendedName>
        <fullName evidence="3">DUF4178 domain-containing protein</fullName>
    </recommendedName>
</protein>
<evidence type="ECO:0008006" key="3">
    <source>
        <dbReference type="Google" id="ProtNLM"/>
    </source>
</evidence>
<reference evidence="1 2" key="1">
    <citation type="submission" date="2014-08" db="EMBL/GenBank/DDBJ databases">
        <title>Genomic and Phenotypic Diversity of Colwellia psychrerythraea strains from Disparate Marine Basins.</title>
        <authorList>
            <person name="Techtmann S.M."/>
            <person name="Stelling S.C."/>
            <person name="Utturkar S.M."/>
            <person name="Alshibli N."/>
            <person name="Harris A."/>
            <person name="Brown S.D."/>
            <person name="Hazen T.C."/>
        </authorList>
    </citation>
    <scope>NUCLEOTIDE SEQUENCE [LARGE SCALE GENOMIC DNA]</scope>
    <source>
        <strain evidence="1 2">ND2E</strain>
    </source>
</reference>
<dbReference type="AlphaFoldDB" id="A0A099KY40"/>
<dbReference type="EMBL" id="JQED01000003">
    <property type="protein sequence ID" value="KGJ95526.1"/>
    <property type="molecule type" value="Genomic_DNA"/>
</dbReference>
<organism evidence="1 2">
    <name type="scientific">Colwellia psychrerythraea</name>
    <name type="common">Vibrio psychroerythus</name>
    <dbReference type="NCBI Taxonomy" id="28229"/>
    <lineage>
        <taxon>Bacteria</taxon>
        <taxon>Pseudomonadati</taxon>
        <taxon>Pseudomonadota</taxon>
        <taxon>Gammaproteobacteria</taxon>
        <taxon>Alteromonadales</taxon>
        <taxon>Colwelliaceae</taxon>
        <taxon>Colwellia</taxon>
    </lineage>
</organism>
<comment type="caution">
    <text evidence="1">The sequence shown here is derived from an EMBL/GenBank/DDBJ whole genome shotgun (WGS) entry which is preliminary data.</text>
</comment>
<sequence>MSFFKKIFNKSSNESRKLTKVNQLLVGDIIVLTDSFALPESLRGQEFQVKAINSYEFEERVQTEWALTGSNALEIFLSLEVDDITELKLSLKIQHDDVETLFDLDSFSEIFDEPGNAFLEKKADSQITGLWSSEQYQQSVFAKVGFFHRKDHRSEKLSAYEGKDSGEQFELYSLYNEDQSKGIDIEVWQDGDTEVCLTLFRPCSDIIDMYPAS</sequence>
<dbReference type="RefSeq" id="WP_033092073.1">
    <property type="nucleotide sequence ID" value="NZ_JQED01000003.1"/>
</dbReference>
<dbReference type="Proteomes" id="UP000029843">
    <property type="component" value="Unassembled WGS sequence"/>
</dbReference>
<evidence type="ECO:0000313" key="2">
    <source>
        <dbReference type="Proteomes" id="UP000029843"/>
    </source>
</evidence>
<accession>A0A099KY40</accession>
<gene>
    <name evidence="1" type="ORF">ND2E_1308</name>
</gene>
<evidence type="ECO:0000313" key="1">
    <source>
        <dbReference type="EMBL" id="KGJ95526.1"/>
    </source>
</evidence>
<proteinExistence type="predicted"/>
<name>A0A099KY40_COLPS</name>